<dbReference type="InterPro" id="IPR043129">
    <property type="entry name" value="ATPase_NBD"/>
</dbReference>
<keyword evidence="3 6" id="KW-0418">Kinase</keyword>
<name>A0A3B0ZP00_9ZZZZ</name>
<accession>A0A3B0ZP00</accession>
<dbReference type="GO" id="GO:0019150">
    <property type="term" value="F:D-ribulokinase activity"/>
    <property type="evidence" value="ECO:0007669"/>
    <property type="project" value="TreeGrafter"/>
</dbReference>
<feature type="domain" description="Carbohydrate kinase FGGY N-terminal" evidence="4">
    <location>
        <begin position="14"/>
        <end position="245"/>
    </location>
</feature>
<evidence type="ECO:0000256" key="1">
    <source>
        <dbReference type="ARBA" id="ARBA00009156"/>
    </source>
</evidence>
<evidence type="ECO:0000256" key="2">
    <source>
        <dbReference type="ARBA" id="ARBA00022679"/>
    </source>
</evidence>
<comment type="similarity">
    <text evidence="1">Belongs to the FGGY kinase family.</text>
</comment>
<dbReference type="PIRSF" id="PIRSF000538">
    <property type="entry name" value="GlpK"/>
    <property type="match status" value="1"/>
</dbReference>
<organism evidence="6">
    <name type="scientific">hydrothermal vent metagenome</name>
    <dbReference type="NCBI Taxonomy" id="652676"/>
    <lineage>
        <taxon>unclassified sequences</taxon>
        <taxon>metagenomes</taxon>
        <taxon>ecological metagenomes</taxon>
    </lineage>
</organism>
<dbReference type="PANTHER" id="PTHR10196">
    <property type="entry name" value="SUGAR KINASE"/>
    <property type="match status" value="1"/>
</dbReference>
<dbReference type="PANTHER" id="PTHR10196:SF80">
    <property type="entry name" value="D-RIBULOSE KINASE"/>
    <property type="match status" value="1"/>
</dbReference>
<dbReference type="CDD" id="cd07783">
    <property type="entry name" value="ASKHA_NBD_FGGY_SePSK_AtXK1-like"/>
    <property type="match status" value="1"/>
</dbReference>
<dbReference type="SUPFAM" id="SSF53067">
    <property type="entry name" value="Actin-like ATPase domain"/>
    <property type="match status" value="2"/>
</dbReference>
<dbReference type="EMBL" id="UOFR01000007">
    <property type="protein sequence ID" value="VAW90900.1"/>
    <property type="molecule type" value="Genomic_DNA"/>
</dbReference>
<reference evidence="6" key="1">
    <citation type="submission" date="2018-06" db="EMBL/GenBank/DDBJ databases">
        <authorList>
            <person name="Zhirakovskaya E."/>
        </authorList>
    </citation>
    <scope>NUCLEOTIDE SEQUENCE</scope>
</reference>
<dbReference type="AlphaFoldDB" id="A0A3B0ZP00"/>
<evidence type="ECO:0000259" key="4">
    <source>
        <dbReference type="Pfam" id="PF00370"/>
    </source>
</evidence>
<dbReference type="InterPro" id="IPR000577">
    <property type="entry name" value="Carb_kinase_FGGY"/>
</dbReference>
<dbReference type="Pfam" id="PF00370">
    <property type="entry name" value="FGGY_N"/>
    <property type="match status" value="1"/>
</dbReference>
<dbReference type="Pfam" id="PF02782">
    <property type="entry name" value="FGGY_C"/>
    <property type="match status" value="1"/>
</dbReference>
<evidence type="ECO:0000313" key="6">
    <source>
        <dbReference type="EMBL" id="VAW90900.1"/>
    </source>
</evidence>
<sequence length="435" mass="47398">MARHLNKLHPDSPIYIGIDAGTSGMRACCIDDQATLLVQASIAFPGPVVDDNEVAQDPQIWADTLSDLILQLKQAISLESLKAIAIDGTSGTVFFCDAKGRPLSRALMYNDARSGHQVAQLKTITDNTTVQSVSAGLPKLMWLIENTAQDTATTLMHQADWLNFQLTQTAGHSDVNNCLKTGYDPIHHQWPDWFSALPALQAKLPQVHRPGEVMGTIAATVAKRLGLPVDTQIMAGTTDSHAAILATGISQPGEAVTSLGSTLVVKIICETPIFNQQYGIYSQPFGDYWLVGGGSNTGGAVLREYFSDQEMESLSLQINPNVDTELGYYPLLKTGERFPINDPMLTPKLSPRPDNNVIFLQGLFEGIARIEFNAYQKLAELGAPYPDVIYTAGGGAKNQVWTEIRQRYCQTKIKQSQYNEACYGSAILAKSGHQQ</sequence>
<dbReference type="GO" id="GO:0005997">
    <property type="term" value="P:xylulose metabolic process"/>
    <property type="evidence" value="ECO:0007669"/>
    <property type="project" value="TreeGrafter"/>
</dbReference>
<gene>
    <name evidence="6" type="ORF">MNBD_GAMMA21-634</name>
</gene>
<feature type="domain" description="Carbohydrate kinase FGGY C-terminal" evidence="5">
    <location>
        <begin position="256"/>
        <end position="429"/>
    </location>
</feature>
<evidence type="ECO:0000256" key="3">
    <source>
        <dbReference type="ARBA" id="ARBA00022777"/>
    </source>
</evidence>
<dbReference type="InterPro" id="IPR018485">
    <property type="entry name" value="FGGY_C"/>
</dbReference>
<dbReference type="GO" id="GO:0004856">
    <property type="term" value="F:D-xylulokinase activity"/>
    <property type="evidence" value="ECO:0007669"/>
    <property type="project" value="TreeGrafter"/>
</dbReference>
<dbReference type="InterPro" id="IPR018484">
    <property type="entry name" value="FGGY_N"/>
</dbReference>
<proteinExistence type="inferred from homology"/>
<keyword evidence="2" id="KW-0808">Transferase</keyword>
<evidence type="ECO:0000259" key="5">
    <source>
        <dbReference type="Pfam" id="PF02782"/>
    </source>
</evidence>
<dbReference type="Gene3D" id="3.30.420.40">
    <property type="match status" value="2"/>
</dbReference>
<dbReference type="GO" id="GO:0005829">
    <property type="term" value="C:cytosol"/>
    <property type="evidence" value="ECO:0007669"/>
    <property type="project" value="TreeGrafter"/>
</dbReference>
<protein>
    <submittedName>
        <fullName evidence="6">Carbohydrate kinase, FGGY family</fullName>
    </submittedName>
</protein>